<name>A0A7V1LLP6_CALAY</name>
<dbReference type="EMBL" id="DRLD01000176">
    <property type="protein sequence ID" value="HED10298.1"/>
    <property type="molecule type" value="Genomic_DNA"/>
</dbReference>
<sequence length="400" mass="45037">MKKLNLFILAILLTVPLYAGESYFGLINNGMGNLQTPYSGKSLGRSFGIASKDSLQVNYRNYAGWTGLPYTTITVNGEYGVLYAENQTRTSQLDNANFKGAALGIPIKPRKWILGLNIQPYTNIEQRLKTLSTVDSNEVTQNIFMHGGLSRANILLAWKAMDRLSVSLAYEYTFGLVSEDVLMDINDNFASRLDFTYRRQVNGHGLVLSMQAEPLKGMGIGFLIRPAVKGTLTKSGDTPSTSLNGDVEESIQLPAEYNFGFEYKAFDRYSFGTDFIYQDWKNEYKINGQTTAGFAPFYRLGVGVERAGSPRRFVNYSQIIDWRFGLFYSQLPFELNKANIKEVGVTLGTTLPLIRFRSKLDLYLNVSKRGDLTQNNLQEWVVRFGLSISANELWFVNVEN</sequence>
<dbReference type="Gene3D" id="2.40.160.60">
    <property type="entry name" value="Outer membrane protein transport protein (OMPP1/FadL/TodX)"/>
    <property type="match status" value="1"/>
</dbReference>
<dbReference type="Proteomes" id="UP000886005">
    <property type="component" value="Unassembled WGS sequence"/>
</dbReference>
<accession>A0A7V1LLP6</accession>
<evidence type="ECO:0008006" key="2">
    <source>
        <dbReference type="Google" id="ProtNLM"/>
    </source>
</evidence>
<reference evidence="1" key="1">
    <citation type="journal article" date="2020" name="mSystems">
        <title>Genome- and Community-Level Interaction Insights into Carbon Utilization and Element Cycling Functions of Hydrothermarchaeota in Hydrothermal Sediment.</title>
        <authorList>
            <person name="Zhou Z."/>
            <person name="Liu Y."/>
            <person name="Xu W."/>
            <person name="Pan J."/>
            <person name="Luo Z.H."/>
            <person name="Li M."/>
        </authorList>
    </citation>
    <scope>NUCLEOTIDE SEQUENCE [LARGE SCALE GENOMIC DNA]</scope>
    <source>
        <strain evidence="1">HyVt-456</strain>
    </source>
</reference>
<comment type="caution">
    <text evidence="1">The sequence shown here is derived from an EMBL/GenBank/DDBJ whole genome shotgun (WGS) entry which is preliminary data.</text>
</comment>
<gene>
    <name evidence="1" type="ORF">ENJ10_06390</name>
</gene>
<protein>
    <recommendedName>
        <fullName evidence="2">PorV/PorQ family protein</fullName>
    </recommendedName>
</protein>
<dbReference type="AlphaFoldDB" id="A0A7V1LLP6"/>
<organism evidence="1">
    <name type="scientific">Caldithrix abyssi</name>
    <dbReference type="NCBI Taxonomy" id="187145"/>
    <lineage>
        <taxon>Bacteria</taxon>
        <taxon>Pseudomonadati</taxon>
        <taxon>Calditrichota</taxon>
        <taxon>Calditrichia</taxon>
        <taxon>Calditrichales</taxon>
        <taxon>Calditrichaceae</taxon>
        <taxon>Caldithrix</taxon>
    </lineage>
</organism>
<proteinExistence type="predicted"/>
<evidence type="ECO:0000313" key="1">
    <source>
        <dbReference type="EMBL" id="HED10298.1"/>
    </source>
</evidence>
<dbReference type="SUPFAM" id="SSF56935">
    <property type="entry name" value="Porins"/>
    <property type="match status" value="1"/>
</dbReference>